<keyword evidence="1" id="KW-0175">Coiled coil</keyword>
<protein>
    <submittedName>
        <fullName evidence="3">Uncharacterized protein</fullName>
    </submittedName>
</protein>
<keyword evidence="4" id="KW-1185">Reference proteome</keyword>
<sequence>MTGKLDKVCEAVNGKKVGENEEIAKLRAQVESLVRQQNGSEKTKDKAQDEIARLKAEIEQLRRGHPGASTSATVSKPNHEAEELSRLRTEQAEAKAASDRRFASLEEVIVALQRQCEAVEANADVWRSEALHPGNKRGSVAIGTTPVSDARVRARVASPNAGRVNLELKGIVERHQLEVDHLKEMRLREINARRESEEEVERLKEAMAKLGTGVKTKGTNLKSKLDAAAGVSTRKASVRIADNVVDASGRKCHKVAKSPAVQINSRDAFLRDVRKDLRKKNKEEILSMCEKEGVVYSTLEPTKEAIAQVRTARAFDKDERGKGKVDSVVDVSDEAGGNSDKEDRRDSACS</sequence>
<dbReference type="Gramene" id="GBG84243">
    <property type="protein sequence ID" value="GBG84243"/>
    <property type="gene ID" value="CBR_g38214"/>
</dbReference>
<reference evidence="3 4" key="1">
    <citation type="journal article" date="2018" name="Cell">
        <title>The Chara Genome: Secondary Complexity and Implications for Plant Terrestrialization.</title>
        <authorList>
            <person name="Nishiyama T."/>
            <person name="Sakayama H."/>
            <person name="Vries J.D."/>
            <person name="Buschmann H."/>
            <person name="Saint-Marcoux D."/>
            <person name="Ullrich K.K."/>
            <person name="Haas F.B."/>
            <person name="Vanderstraeten L."/>
            <person name="Becker D."/>
            <person name="Lang D."/>
            <person name="Vosolsobe S."/>
            <person name="Rombauts S."/>
            <person name="Wilhelmsson P.K.I."/>
            <person name="Janitza P."/>
            <person name="Kern R."/>
            <person name="Heyl A."/>
            <person name="Rumpler F."/>
            <person name="Villalobos L.I.A.C."/>
            <person name="Clay J.M."/>
            <person name="Skokan R."/>
            <person name="Toyoda A."/>
            <person name="Suzuki Y."/>
            <person name="Kagoshima H."/>
            <person name="Schijlen E."/>
            <person name="Tajeshwar N."/>
            <person name="Catarino B."/>
            <person name="Hetherington A.J."/>
            <person name="Saltykova A."/>
            <person name="Bonnot C."/>
            <person name="Breuninger H."/>
            <person name="Symeonidi A."/>
            <person name="Radhakrishnan G.V."/>
            <person name="Van Nieuwerburgh F."/>
            <person name="Deforce D."/>
            <person name="Chang C."/>
            <person name="Karol K.G."/>
            <person name="Hedrich R."/>
            <person name="Ulvskov P."/>
            <person name="Glockner G."/>
            <person name="Delwiche C.F."/>
            <person name="Petrasek J."/>
            <person name="Van de Peer Y."/>
            <person name="Friml J."/>
            <person name="Beilby M."/>
            <person name="Dolan L."/>
            <person name="Kohara Y."/>
            <person name="Sugano S."/>
            <person name="Fujiyama A."/>
            <person name="Delaux P.-M."/>
            <person name="Quint M."/>
            <person name="TheiBen G."/>
            <person name="Hagemann M."/>
            <person name="Harholt J."/>
            <person name="Dunand C."/>
            <person name="Zachgo S."/>
            <person name="Langdale J."/>
            <person name="Maumus F."/>
            <person name="Straeten D.V.D."/>
            <person name="Gould S.B."/>
            <person name="Rensing S.A."/>
        </authorList>
    </citation>
    <scope>NUCLEOTIDE SEQUENCE [LARGE SCALE GENOMIC DNA]</scope>
    <source>
        <strain evidence="3 4">S276</strain>
    </source>
</reference>
<gene>
    <name evidence="3" type="ORF">CBR_g38214</name>
</gene>
<feature type="coiled-coil region" evidence="1">
    <location>
        <begin position="186"/>
        <end position="213"/>
    </location>
</feature>
<accession>A0A388LPW1</accession>
<dbReference type="Gene3D" id="1.20.5.1700">
    <property type="match status" value="1"/>
</dbReference>
<feature type="compositionally biased region" description="Basic and acidic residues" evidence="2">
    <location>
        <begin position="339"/>
        <end position="350"/>
    </location>
</feature>
<name>A0A388LPW1_CHABU</name>
<dbReference type="EMBL" id="BFEA01000469">
    <property type="protein sequence ID" value="GBG84243.1"/>
    <property type="molecule type" value="Genomic_DNA"/>
</dbReference>
<dbReference type="Proteomes" id="UP000265515">
    <property type="component" value="Unassembled WGS sequence"/>
</dbReference>
<dbReference type="AlphaFoldDB" id="A0A388LPW1"/>
<feature type="compositionally biased region" description="Basic and acidic residues" evidence="2">
    <location>
        <begin position="313"/>
        <end position="327"/>
    </location>
</feature>
<feature type="region of interest" description="Disordered" evidence="2">
    <location>
        <begin position="312"/>
        <end position="350"/>
    </location>
</feature>
<comment type="caution">
    <text evidence="3">The sequence shown here is derived from an EMBL/GenBank/DDBJ whole genome shotgun (WGS) entry which is preliminary data.</text>
</comment>
<feature type="region of interest" description="Disordered" evidence="2">
    <location>
        <begin position="61"/>
        <end position="82"/>
    </location>
</feature>
<evidence type="ECO:0000313" key="3">
    <source>
        <dbReference type="EMBL" id="GBG84243.1"/>
    </source>
</evidence>
<feature type="coiled-coil region" evidence="1">
    <location>
        <begin position="102"/>
        <end position="129"/>
    </location>
</feature>
<organism evidence="3 4">
    <name type="scientific">Chara braunii</name>
    <name type="common">Braun's stonewort</name>
    <dbReference type="NCBI Taxonomy" id="69332"/>
    <lineage>
        <taxon>Eukaryota</taxon>
        <taxon>Viridiplantae</taxon>
        <taxon>Streptophyta</taxon>
        <taxon>Charophyceae</taxon>
        <taxon>Charales</taxon>
        <taxon>Characeae</taxon>
        <taxon>Chara</taxon>
    </lineage>
</organism>
<evidence type="ECO:0000256" key="1">
    <source>
        <dbReference type="SAM" id="Coils"/>
    </source>
</evidence>
<evidence type="ECO:0000256" key="2">
    <source>
        <dbReference type="SAM" id="MobiDB-lite"/>
    </source>
</evidence>
<evidence type="ECO:0000313" key="4">
    <source>
        <dbReference type="Proteomes" id="UP000265515"/>
    </source>
</evidence>
<proteinExistence type="predicted"/>